<feature type="region of interest" description="Disordered" evidence="5">
    <location>
        <begin position="272"/>
        <end position="301"/>
    </location>
</feature>
<dbReference type="EMBL" id="CAXITT010000159">
    <property type="protein sequence ID" value="CAL1534031.1"/>
    <property type="molecule type" value="Genomic_DNA"/>
</dbReference>
<keyword evidence="2" id="KW-0333">Golgi apparatus</keyword>
<proteinExistence type="predicted"/>
<feature type="compositionally biased region" description="Low complexity" evidence="5">
    <location>
        <begin position="2198"/>
        <end position="2211"/>
    </location>
</feature>
<evidence type="ECO:0000256" key="4">
    <source>
        <dbReference type="SAM" id="Coils"/>
    </source>
</evidence>
<dbReference type="Proteomes" id="UP001497497">
    <property type="component" value="Unassembled WGS sequence"/>
</dbReference>
<feature type="region of interest" description="Disordered" evidence="5">
    <location>
        <begin position="2198"/>
        <end position="2221"/>
    </location>
</feature>
<comment type="caution">
    <text evidence="7">The sequence shown here is derived from an EMBL/GenBank/DDBJ whole genome shotgun (WGS) entry which is preliminary data.</text>
</comment>
<accession>A0AAV2HJ22</accession>
<evidence type="ECO:0000256" key="2">
    <source>
        <dbReference type="ARBA" id="ARBA00023034"/>
    </source>
</evidence>
<dbReference type="PROSITE" id="PS50913">
    <property type="entry name" value="GRIP"/>
    <property type="match status" value="1"/>
</dbReference>
<feature type="coiled-coil region" evidence="4">
    <location>
        <begin position="1964"/>
        <end position="2050"/>
    </location>
</feature>
<feature type="compositionally biased region" description="Basic and acidic residues" evidence="5">
    <location>
        <begin position="292"/>
        <end position="301"/>
    </location>
</feature>
<evidence type="ECO:0000256" key="5">
    <source>
        <dbReference type="SAM" id="MobiDB-lite"/>
    </source>
</evidence>
<evidence type="ECO:0000313" key="7">
    <source>
        <dbReference type="EMBL" id="CAL1534031.1"/>
    </source>
</evidence>
<feature type="region of interest" description="Disordered" evidence="5">
    <location>
        <begin position="1472"/>
        <end position="1493"/>
    </location>
</feature>
<keyword evidence="8" id="KW-1185">Reference proteome</keyword>
<organism evidence="7 8">
    <name type="scientific">Lymnaea stagnalis</name>
    <name type="common">Great pond snail</name>
    <name type="synonym">Helix stagnalis</name>
    <dbReference type="NCBI Taxonomy" id="6523"/>
    <lineage>
        <taxon>Eukaryota</taxon>
        <taxon>Metazoa</taxon>
        <taxon>Spiralia</taxon>
        <taxon>Lophotrochozoa</taxon>
        <taxon>Mollusca</taxon>
        <taxon>Gastropoda</taxon>
        <taxon>Heterobranchia</taxon>
        <taxon>Euthyneura</taxon>
        <taxon>Panpulmonata</taxon>
        <taxon>Hygrophila</taxon>
        <taxon>Lymnaeoidea</taxon>
        <taxon>Lymnaeidae</taxon>
        <taxon>Lymnaea</taxon>
    </lineage>
</organism>
<feature type="compositionally biased region" description="Polar residues" evidence="5">
    <location>
        <begin position="1641"/>
        <end position="1650"/>
    </location>
</feature>
<feature type="region of interest" description="Disordered" evidence="5">
    <location>
        <begin position="479"/>
        <end position="499"/>
    </location>
</feature>
<feature type="region of interest" description="Disordered" evidence="5">
    <location>
        <begin position="1637"/>
        <end position="1656"/>
    </location>
</feature>
<evidence type="ECO:0000256" key="1">
    <source>
        <dbReference type="ARBA" id="ARBA00004555"/>
    </source>
</evidence>
<reference evidence="7 8" key="1">
    <citation type="submission" date="2024-04" db="EMBL/GenBank/DDBJ databases">
        <authorList>
            <consortium name="Genoscope - CEA"/>
            <person name="William W."/>
        </authorList>
    </citation>
    <scope>NUCLEOTIDE SEQUENCE [LARGE SCALE GENOMIC DNA]</scope>
</reference>
<feature type="domain" description="GRIP" evidence="6">
    <location>
        <begin position="2043"/>
        <end position="2092"/>
    </location>
</feature>
<dbReference type="InterPro" id="IPR000237">
    <property type="entry name" value="GRIP_dom"/>
</dbReference>
<protein>
    <recommendedName>
        <fullName evidence="6">GRIP domain-containing protein</fullName>
    </recommendedName>
</protein>
<dbReference type="GO" id="GO:0031267">
    <property type="term" value="F:small GTPase binding"/>
    <property type="evidence" value="ECO:0007669"/>
    <property type="project" value="TreeGrafter"/>
</dbReference>
<dbReference type="GO" id="GO:0007030">
    <property type="term" value="P:Golgi organization"/>
    <property type="evidence" value="ECO:0007669"/>
    <property type="project" value="TreeGrafter"/>
</dbReference>
<dbReference type="GO" id="GO:0005794">
    <property type="term" value="C:Golgi apparatus"/>
    <property type="evidence" value="ECO:0007669"/>
    <property type="project" value="UniProtKB-SubCell"/>
</dbReference>
<keyword evidence="3 4" id="KW-0175">Coiled coil</keyword>
<feature type="compositionally biased region" description="Low complexity" evidence="5">
    <location>
        <begin position="278"/>
        <end position="288"/>
    </location>
</feature>
<dbReference type="PANTHER" id="PTHR18921">
    <property type="entry name" value="MYOSIN HEAVY CHAIN - RELATED"/>
    <property type="match status" value="1"/>
</dbReference>
<evidence type="ECO:0000313" key="8">
    <source>
        <dbReference type="Proteomes" id="UP001497497"/>
    </source>
</evidence>
<comment type="subcellular location">
    <subcellularLocation>
        <location evidence="1">Golgi apparatus</location>
    </subcellularLocation>
</comment>
<dbReference type="GO" id="GO:0006888">
    <property type="term" value="P:endoplasmic reticulum to Golgi vesicle-mediated transport"/>
    <property type="evidence" value="ECO:0007669"/>
    <property type="project" value="TreeGrafter"/>
</dbReference>
<feature type="coiled-coil region" evidence="4">
    <location>
        <begin position="37"/>
        <end position="110"/>
    </location>
</feature>
<feature type="coiled-coil region" evidence="4">
    <location>
        <begin position="878"/>
        <end position="912"/>
    </location>
</feature>
<name>A0AAV2HJ22_LYMST</name>
<dbReference type="Gene3D" id="1.10.287.1490">
    <property type="match status" value="2"/>
</dbReference>
<evidence type="ECO:0000256" key="3">
    <source>
        <dbReference type="ARBA" id="ARBA00023054"/>
    </source>
</evidence>
<feature type="coiled-coil region" evidence="4">
    <location>
        <begin position="731"/>
        <end position="828"/>
    </location>
</feature>
<dbReference type="PANTHER" id="PTHR18921:SF2">
    <property type="entry name" value="THYROID RECEPTOR-INTERACTING PROTEIN 11"/>
    <property type="match status" value="1"/>
</dbReference>
<evidence type="ECO:0000259" key="6">
    <source>
        <dbReference type="PROSITE" id="PS50913"/>
    </source>
</evidence>
<feature type="coiled-coil region" evidence="4">
    <location>
        <begin position="511"/>
        <end position="683"/>
    </location>
</feature>
<feature type="coiled-coil region" evidence="4">
    <location>
        <begin position="1832"/>
        <end position="1930"/>
    </location>
</feature>
<gene>
    <name evidence="7" type="ORF">GSLYS_00007991001</name>
</gene>
<feature type="region of interest" description="Disordered" evidence="5">
    <location>
        <begin position="113"/>
        <end position="143"/>
    </location>
</feature>
<feature type="coiled-coil region" evidence="4">
    <location>
        <begin position="1368"/>
        <end position="1445"/>
    </location>
</feature>
<feature type="compositionally biased region" description="Acidic residues" evidence="5">
    <location>
        <begin position="482"/>
        <end position="492"/>
    </location>
</feature>
<sequence>MSWIGGSLSSLTGQLSNLTKDILTEGTEEVGDPTTELQIAKDKIQQLDSVLSSLKLENERLKRINKELEEKAESSELQINAISSQYRGVLENKEKEIHTLKQQYQELLEQHARTAALSSHDAPASDPSRQLDHHGWGSAISGGQDLASINYDGDTGDWDFDDSIRLQRENNKLRTELQHIQAQVKHWRSVAGQLGENAGQTTDLQTNNAQVIELQQKIKSFEAQLTKKTEELQQQAASLHDHHRQKVASLKSRHQLEISALQERLTSLEQQLTDARDGGSSSQHSGSGTLPESERLEAASRERELQWRLTQALQEKEKVQDENGHLETVLGEVQQEVERLRQELVNQSAPSDHQVQKLKQMLQESEVQRSSLEQQLANVTGELRNQLTQSLKQVKDDQEKLVSQTESRIEKLGDRDEQSLTTELLDTLERENLILKEEKLKYEEQITLLERAATTAASERQVLQTRVRELQTQVKRLIGEPGVEEDSDDTQDTDITSVTSSNKNSALLIGSEEIDRELARLREELQQQTQDKSVMDLERTDWLLEREALEDVITDLRQTAQSLDQEIQSYKSGHSRTSELTNEASLEKVQTLEAELSSLRTENVELENALEELDAQHSQALEQLINTRNQLSAQLSDRNKQIEEQQKLIQDLEARLEGCEARVEGHEARVEGLEDLNRRDEEMEPAMWQERCRQLQAEIEEFKNKTEKPSVSVETELSDLRQRLHKGGLVINDLHMDKRELQEQLKEAKEETATKVSRLKEMRESNVKLVQEKKDLQVQLEDMRARLSEMEEEVDRWQQVNEDGQLVKAKEHEECEKLKSQLAAVEKEKELFSFNFDQLLTEKPGQTDIANVEDSDFRKILEVEAKVRRQIDSDGQLIQDLKKQVQKLYEDKQCLKNELRELETFHTNYEEKYNQLLIQQQEILSDLELSNTAKADLELKLKREVESVEAVSAKLADAISKLQEAGRQNEDLSDELTAVRIEKTEIERRLESLQKQYDAYILELKASQELSAESLVAEHQKLLDSQRLMKMEIDELQGQVKNTEDVEAELEAKKLELEGLKKKSASFDQEMSCIKSDIARLEGLCAQKDHEIEELKSRMAQFDQDFSEIEESVSISQDQHKVELRGKENELDELRRRNLILEQRLGLMEAGTQMEHKSSSDRTAELEREILELKKEMSGERELRETISQLESELALCNNTIAKLHQDLSMAHDTIHCREAGIADINQRVDEQRRALDQSVSDATRQACTIAVPRQTSVDKETMLNEIKAKLTFLITLLTPQQMEKLKNYSLSQAGLPALEYVQVRAIEFSDSAVSAQSHTMMDNDSTQVLQVEDSESQTTVSDRTDSALNGYIVDEDFDSTTSDHDRCSVLEREMDELRSRLKEKDSIVAELQKSNKALLSLLEKGGGDWSSNGQLVTHKLEADLRNLRAEKEQIMAVVTEKSRENSNLKSENHRLMGEVAAGLAALAKLQGDNRQLEQRQNSPARDDGEDEMRREALANLARLVRDRETEIDALKQKNETLLAVLQSSGESQAATHLAPLLKDREHLSQQVAALTSERAEFIACVTNKHSECLAYHAESQRLAAQLSETQAAYEKVSADYASLIPNFDDKTRALSAAQQELVKCKQRLSDLEVRHGELIQRSNSQDTPNSSDLSSLEDELQRLRHTESDLRLLLSQRDEKVQIVAHRVSALEEELTARDSECAHLRKQLDNSKFQLTGLMSEMADMRAENQQIHKKNIDQDSESASLLDAFNQMTLDVKEKESNIRALRDQVATLTSLLHEKQGEQGHITKLMKDNETALTFSRQLQQERDHHAMLAEQRLQQCNVLRSEVAHLKDKESKLMREVERLRHHLMEIEDGYTKEAVEAEEREKDLRNKLAIAEEHALSSSSRVDIANQESSRHIESLQQQLQHAQSQRDAAYMEVANIQEQCSQYASSLSNLQLVLEHFQKGDFHKKDVAIASETEHLESECQCLRRELQAKNQELTATKDDLVAALDGLEAASRLSEQLDRKEEALAALKEEVLLREKSLQAAEEEIHKLSSNREAKVDKTLMHNMVMTWLTSPESKRMEIVHLIGNILSFSDEDFQKIETAQGKGSLLSGIFRRTSHTPPVTPVKPTSGNQSFSQLFVKFLEKESSPPPSPVRLPAEAMAAEAQHRHKTPFNPFMAPRHVTHDGQRSSSPSSHLLISNDMSPIPSPFFTPLTSSHSSSESAILKDVLGKR</sequence>
<feature type="coiled-coil region" evidence="4">
    <location>
        <begin position="1752"/>
        <end position="1779"/>
    </location>
</feature>
<feature type="coiled-coil region" evidence="4">
    <location>
        <begin position="948"/>
        <end position="1207"/>
    </location>
</feature>